<dbReference type="AlphaFoldDB" id="A0A8J9SVA3"/>
<accession>A0A8J9SVA3</accession>
<proteinExistence type="predicted"/>
<dbReference type="SUPFAM" id="SSF48403">
    <property type="entry name" value="Ankyrin repeat"/>
    <property type="match status" value="1"/>
</dbReference>
<dbReference type="Proteomes" id="UP000836788">
    <property type="component" value="Chromosome 18"/>
</dbReference>
<evidence type="ECO:0008006" key="2">
    <source>
        <dbReference type="Google" id="ProtNLM"/>
    </source>
</evidence>
<protein>
    <recommendedName>
        <fullName evidence="2">Ankyrin repeat protein</fullName>
    </recommendedName>
</protein>
<evidence type="ECO:0000313" key="1">
    <source>
        <dbReference type="EMBL" id="CAG9282913.1"/>
    </source>
</evidence>
<reference evidence="1" key="1">
    <citation type="submission" date="2022-02" db="EMBL/GenBank/DDBJ databases">
        <authorList>
            <person name="Giguere J D."/>
        </authorList>
    </citation>
    <scope>NUCLEOTIDE SEQUENCE</scope>
    <source>
        <strain evidence="1">CCAP 1055/1</strain>
    </source>
</reference>
<sequence length="356" mass="40241">MNGGGTTAEEGERANAIAGFIQVWTDVIFNEQWNRAHQLLDAVTASNTSLFHTNQEISRLGVVTHNLCANPAAPLELFRRLLAVAGKQQILEYRDPGSRRNCFHTAAEFLGDRCDVWSLLLQARPAGVLERDVHGSRPLDILTREIVLREQFLHSLWPLQQVQTLSPYWESVRRLLIIQYSLLQRGSNCDMNSRDSQTLVRLPVLHACFALPDVPVELRQFALVRHHRQLVVPDAYCGNLPLHWAVAQPCPDEEDFVLVEMIRLAPEAARVRNRDGHTPFDIAVAHGSRRWKSGCRELIQAFPECLLFPTLLSFSTKQDQLIESIPLLLTELAVKDALGVVFCTLRGKPDLFLNPR</sequence>
<dbReference type="Gene3D" id="1.25.40.20">
    <property type="entry name" value="Ankyrin repeat-containing domain"/>
    <property type="match status" value="1"/>
</dbReference>
<organism evidence="1">
    <name type="scientific">Phaeodactylum tricornutum</name>
    <name type="common">Diatom</name>
    <dbReference type="NCBI Taxonomy" id="2850"/>
    <lineage>
        <taxon>Eukaryota</taxon>
        <taxon>Sar</taxon>
        <taxon>Stramenopiles</taxon>
        <taxon>Ochrophyta</taxon>
        <taxon>Bacillariophyta</taxon>
        <taxon>Bacillariophyceae</taxon>
        <taxon>Bacillariophycidae</taxon>
        <taxon>Naviculales</taxon>
        <taxon>Phaeodactylaceae</taxon>
        <taxon>Phaeodactylum</taxon>
    </lineage>
</organism>
<name>A0A8J9SVA3_PHATR</name>
<dbReference type="InterPro" id="IPR036770">
    <property type="entry name" value="Ankyrin_rpt-contain_sf"/>
</dbReference>
<dbReference type="EMBL" id="OU594959">
    <property type="protein sequence ID" value="CAG9282913.1"/>
    <property type="molecule type" value="Genomic_DNA"/>
</dbReference>
<gene>
    <name evidence="1" type="ORF">PTTT1_LOCUS21118</name>
</gene>